<keyword evidence="2" id="KW-0843">Virulence</keyword>
<dbReference type="InterPro" id="IPR017850">
    <property type="entry name" value="Alkaline_phosphatase_core_sf"/>
</dbReference>
<evidence type="ECO:0000313" key="5">
    <source>
        <dbReference type="EMBL" id="MBF9068883.1"/>
    </source>
</evidence>
<dbReference type="GO" id="GO:0016788">
    <property type="term" value="F:hydrolase activity, acting on ester bonds"/>
    <property type="evidence" value="ECO:0007669"/>
    <property type="project" value="InterPro"/>
</dbReference>
<sequence length="495" mass="50512">MTRRTPHKATLVAAAATGLALSLTAAAPAASARPAPLPRPAGTALPPAGAIDHVLVIDLENESYGETFGSGSPATYLNGTLVPKGELLPGYYAVGHVSLDNYLAQVSGQAPNQVTSSDCTTAAGGAFDDVLPGTPDPDQARYPGQTDGQGCVYPADVQTIGGQLQDARRLPGIPTAVDWREYAGDMGNDPARDGGTPDPSGGTDCAHPTQTNGVGADDTENAEGPNATGSQVKSSTTDQYVDRHNPFAFFHSVTDDASSCAQHVVPLGTVTAKTGGGYHYQGHLAQDLASPFTTPRFAMVSPNVCDDGHDATCAGVNAAGTTTGGLVGADAFLKAWMPLILDSPAYKDGSMLVMITFDEGSVADVAAGDHEQPGPGSANPGYSPLLNTPIPSLGGKTYYQLLGFNGLTPGQEPPAGTMPGGGQVGALLLNPFWIKAGSTDTTGSYNHYSALRTFEDLLGLRTGGADGQGHLGFAATASDFGPDVFNGLSLPAARR</sequence>
<feature type="compositionally biased region" description="Low complexity" evidence="3">
    <location>
        <begin position="193"/>
        <end position="204"/>
    </location>
</feature>
<feature type="compositionally biased region" description="Polar residues" evidence="3">
    <location>
        <begin position="227"/>
        <end position="238"/>
    </location>
</feature>
<dbReference type="EMBL" id="JADPRT010000004">
    <property type="protein sequence ID" value="MBF9068883.1"/>
    <property type="molecule type" value="Genomic_DNA"/>
</dbReference>
<dbReference type="InterPro" id="IPR007312">
    <property type="entry name" value="Phosphoesterase"/>
</dbReference>
<feature type="region of interest" description="Disordered" evidence="3">
    <location>
        <begin position="182"/>
        <end position="238"/>
    </location>
</feature>
<proteinExistence type="predicted"/>
<keyword evidence="7" id="KW-1185">Reference proteome</keyword>
<evidence type="ECO:0000256" key="4">
    <source>
        <dbReference type="SAM" id="SignalP"/>
    </source>
</evidence>
<dbReference type="GO" id="GO:0009395">
    <property type="term" value="P:phospholipid catabolic process"/>
    <property type="evidence" value="ECO:0007669"/>
    <property type="project" value="TreeGrafter"/>
</dbReference>
<protein>
    <submittedName>
        <fullName evidence="5">Phosphoesterase</fullName>
    </submittedName>
</protein>
<evidence type="ECO:0000256" key="1">
    <source>
        <dbReference type="ARBA" id="ARBA00022801"/>
    </source>
</evidence>
<feature type="signal peptide" evidence="4">
    <location>
        <begin position="1"/>
        <end position="25"/>
    </location>
</feature>
<evidence type="ECO:0000256" key="2">
    <source>
        <dbReference type="ARBA" id="ARBA00023026"/>
    </source>
</evidence>
<evidence type="ECO:0000313" key="7">
    <source>
        <dbReference type="Proteomes" id="UP000657385"/>
    </source>
</evidence>
<name>A0A931FCV7_9ACTN</name>
<feature type="chain" id="PRO_5038277262" evidence="4">
    <location>
        <begin position="26"/>
        <end position="495"/>
    </location>
</feature>
<keyword evidence="4" id="KW-0732">Signal</keyword>
<keyword evidence="1" id="KW-0378">Hydrolase</keyword>
<dbReference type="RefSeq" id="WP_196194018.1">
    <property type="nucleotide sequence ID" value="NZ_JADPRT010000004.1"/>
</dbReference>
<evidence type="ECO:0000313" key="6">
    <source>
        <dbReference type="EMBL" id="MBF9073337.1"/>
    </source>
</evidence>
<gene>
    <name evidence="5" type="ORF">I2501_12705</name>
    <name evidence="6" type="ORF">I2501_35520</name>
</gene>
<organism evidence="5 7">
    <name type="scientific">Streptacidiphilus fuscans</name>
    <dbReference type="NCBI Taxonomy" id="2789292"/>
    <lineage>
        <taxon>Bacteria</taxon>
        <taxon>Bacillati</taxon>
        <taxon>Actinomycetota</taxon>
        <taxon>Actinomycetes</taxon>
        <taxon>Kitasatosporales</taxon>
        <taxon>Streptomycetaceae</taxon>
        <taxon>Streptacidiphilus</taxon>
    </lineage>
</organism>
<feature type="region of interest" description="Disordered" evidence="3">
    <location>
        <begin position="366"/>
        <end position="386"/>
    </location>
</feature>
<dbReference type="AlphaFoldDB" id="A0A931FCV7"/>
<dbReference type="Gene3D" id="3.40.720.10">
    <property type="entry name" value="Alkaline Phosphatase, subunit A"/>
    <property type="match status" value="1"/>
</dbReference>
<accession>A0A931FCV7</accession>
<reference evidence="5" key="1">
    <citation type="submission" date="2020-11" db="EMBL/GenBank/DDBJ databases">
        <title>Isolation and identification of active actinomycetes.</title>
        <authorList>
            <person name="Yu B."/>
        </authorList>
    </citation>
    <scope>NUCLEOTIDE SEQUENCE</scope>
    <source>
        <strain evidence="5">NEAU-YB345</strain>
    </source>
</reference>
<dbReference type="PANTHER" id="PTHR31956">
    <property type="entry name" value="NON-SPECIFIC PHOSPHOLIPASE C4-RELATED"/>
    <property type="match status" value="1"/>
</dbReference>
<dbReference type="Proteomes" id="UP000657385">
    <property type="component" value="Unassembled WGS sequence"/>
</dbReference>
<evidence type="ECO:0000256" key="3">
    <source>
        <dbReference type="SAM" id="MobiDB-lite"/>
    </source>
</evidence>
<comment type="caution">
    <text evidence="5">The sequence shown here is derived from an EMBL/GenBank/DDBJ whole genome shotgun (WGS) entry which is preliminary data.</text>
</comment>
<dbReference type="EMBL" id="JADPRT010000022">
    <property type="protein sequence ID" value="MBF9073337.1"/>
    <property type="molecule type" value="Genomic_DNA"/>
</dbReference>
<dbReference type="PANTHER" id="PTHR31956:SF8">
    <property type="entry name" value="ACID PHOSPHATASE PHOA (AFU_ORTHOLOGUE AFUA_1G03570)"/>
    <property type="match status" value="1"/>
</dbReference>